<dbReference type="PaxDb" id="65489-OBART06G05060.2"/>
<reference evidence="1" key="1">
    <citation type="journal article" date="2009" name="Rice">
        <title>De Novo Next Generation Sequencing of Plant Genomes.</title>
        <authorList>
            <person name="Rounsley S."/>
            <person name="Marri P.R."/>
            <person name="Yu Y."/>
            <person name="He R."/>
            <person name="Sisneros N."/>
            <person name="Goicoechea J.L."/>
            <person name="Lee S.J."/>
            <person name="Angelova A."/>
            <person name="Kudrna D."/>
            <person name="Luo M."/>
            <person name="Affourtit J."/>
            <person name="Desany B."/>
            <person name="Knight J."/>
            <person name="Niazi F."/>
            <person name="Egholm M."/>
            <person name="Wing R.A."/>
        </authorList>
    </citation>
    <scope>NUCLEOTIDE SEQUENCE [LARGE SCALE GENOMIC DNA]</scope>
    <source>
        <strain evidence="1">cv. IRGC 105608</strain>
    </source>
</reference>
<accession>A0A0D3GDF9</accession>
<keyword evidence="2" id="KW-1185">Reference proteome</keyword>
<dbReference type="AlphaFoldDB" id="A0A0D3GDF9"/>
<protein>
    <submittedName>
        <fullName evidence="1">Uncharacterized protein</fullName>
    </submittedName>
</protein>
<evidence type="ECO:0000313" key="1">
    <source>
        <dbReference type="EnsemblPlants" id="OBART06G05060.2"/>
    </source>
</evidence>
<dbReference type="Proteomes" id="UP000026960">
    <property type="component" value="Chromosome 6"/>
</dbReference>
<dbReference type="HOGENOM" id="CLU_2889338_0_0_1"/>
<dbReference type="Gramene" id="OBART06G05060.2">
    <property type="protein sequence ID" value="OBART06G05060.2"/>
    <property type="gene ID" value="OBART06G05060"/>
</dbReference>
<sequence>MDLARIRPPIAPHHPLPCLLQTSSMPSILADIAELFYRTTRHNSTRLMPAGAPRCLPPTAVAS</sequence>
<proteinExistence type="predicted"/>
<evidence type="ECO:0000313" key="2">
    <source>
        <dbReference type="Proteomes" id="UP000026960"/>
    </source>
</evidence>
<reference evidence="1" key="2">
    <citation type="submission" date="2015-03" db="UniProtKB">
        <authorList>
            <consortium name="EnsemblPlants"/>
        </authorList>
    </citation>
    <scope>IDENTIFICATION</scope>
</reference>
<name>A0A0D3GDF9_9ORYZ</name>
<dbReference type="EnsemblPlants" id="OBART06G05060.2">
    <property type="protein sequence ID" value="OBART06G05060.2"/>
    <property type="gene ID" value="OBART06G05060"/>
</dbReference>
<organism evidence="1">
    <name type="scientific">Oryza barthii</name>
    <dbReference type="NCBI Taxonomy" id="65489"/>
    <lineage>
        <taxon>Eukaryota</taxon>
        <taxon>Viridiplantae</taxon>
        <taxon>Streptophyta</taxon>
        <taxon>Embryophyta</taxon>
        <taxon>Tracheophyta</taxon>
        <taxon>Spermatophyta</taxon>
        <taxon>Magnoliopsida</taxon>
        <taxon>Liliopsida</taxon>
        <taxon>Poales</taxon>
        <taxon>Poaceae</taxon>
        <taxon>BOP clade</taxon>
        <taxon>Oryzoideae</taxon>
        <taxon>Oryzeae</taxon>
        <taxon>Oryzinae</taxon>
        <taxon>Oryza</taxon>
    </lineage>
</organism>